<evidence type="ECO:0000313" key="2">
    <source>
        <dbReference type="EMBL" id="GFR14437.1"/>
    </source>
</evidence>
<sequence>MWIVVLAAFVVLGENIGTNALDAPSILCHEPICLPLCIIHKVHPLACPACYCPMPSFPPFRLRFPPPPPPPPPPPSILPFRPRELARPQFRPHILSPHIPFPPLPPLPPGVHLLPFPRLHNLISRKSNINPEVKM</sequence>
<keyword evidence="1" id="KW-0732">Signal</keyword>
<protein>
    <submittedName>
        <fullName evidence="2">Uncharacterized protein</fullName>
    </submittedName>
</protein>
<gene>
    <name evidence="2" type="ORF">TNCT_239531</name>
</gene>
<keyword evidence="3" id="KW-1185">Reference proteome</keyword>
<accession>A0A8X6LN27</accession>
<name>A0A8X6LN27_TRICU</name>
<dbReference type="Proteomes" id="UP000887116">
    <property type="component" value="Unassembled WGS sequence"/>
</dbReference>
<reference evidence="2" key="1">
    <citation type="submission" date="2020-07" db="EMBL/GenBank/DDBJ databases">
        <title>Multicomponent nature underlies the extraordinary mechanical properties of spider dragline silk.</title>
        <authorList>
            <person name="Kono N."/>
            <person name="Nakamura H."/>
            <person name="Mori M."/>
            <person name="Yoshida Y."/>
            <person name="Ohtoshi R."/>
            <person name="Malay A.D."/>
            <person name="Moran D.A.P."/>
            <person name="Tomita M."/>
            <person name="Numata K."/>
            <person name="Arakawa K."/>
        </authorList>
    </citation>
    <scope>NUCLEOTIDE SEQUENCE</scope>
</reference>
<feature type="chain" id="PRO_5036457844" evidence="1">
    <location>
        <begin position="21"/>
        <end position="135"/>
    </location>
</feature>
<dbReference type="EMBL" id="BMAO01007219">
    <property type="protein sequence ID" value="GFR14437.1"/>
    <property type="molecule type" value="Genomic_DNA"/>
</dbReference>
<dbReference type="OrthoDB" id="10506828at2759"/>
<proteinExistence type="predicted"/>
<dbReference type="AlphaFoldDB" id="A0A8X6LN27"/>
<organism evidence="2 3">
    <name type="scientific">Trichonephila clavata</name>
    <name type="common">Joro spider</name>
    <name type="synonym">Nephila clavata</name>
    <dbReference type="NCBI Taxonomy" id="2740835"/>
    <lineage>
        <taxon>Eukaryota</taxon>
        <taxon>Metazoa</taxon>
        <taxon>Ecdysozoa</taxon>
        <taxon>Arthropoda</taxon>
        <taxon>Chelicerata</taxon>
        <taxon>Arachnida</taxon>
        <taxon>Araneae</taxon>
        <taxon>Araneomorphae</taxon>
        <taxon>Entelegynae</taxon>
        <taxon>Araneoidea</taxon>
        <taxon>Nephilidae</taxon>
        <taxon>Trichonephila</taxon>
    </lineage>
</organism>
<feature type="signal peptide" evidence="1">
    <location>
        <begin position="1"/>
        <end position="20"/>
    </location>
</feature>
<comment type="caution">
    <text evidence="2">The sequence shown here is derived from an EMBL/GenBank/DDBJ whole genome shotgun (WGS) entry which is preliminary data.</text>
</comment>
<evidence type="ECO:0000256" key="1">
    <source>
        <dbReference type="SAM" id="SignalP"/>
    </source>
</evidence>
<evidence type="ECO:0000313" key="3">
    <source>
        <dbReference type="Proteomes" id="UP000887116"/>
    </source>
</evidence>